<organism evidence="2 3">
    <name type="scientific">Prevotella intermedia</name>
    <dbReference type="NCBI Taxonomy" id="28131"/>
    <lineage>
        <taxon>Bacteria</taxon>
        <taxon>Pseudomonadati</taxon>
        <taxon>Bacteroidota</taxon>
        <taxon>Bacteroidia</taxon>
        <taxon>Bacteroidales</taxon>
        <taxon>Prevotellaceae</taxon>
        <taxon>Prevotella</taxon>
    </lineage>
</organism>
<dbReference type="EMBL" id="AP014597">
    <property type="protein sequence ID" value="BAU18099.1"/>
    <property type="molecule type" value="Genomic_DNA"/>
</dbReference>
<evidence type="ECO:0000313" key="2">
    <source>
        <dbReference type="EMBL" id="BAU18099.1"/>
    </source>
</evidence>
<name>A0A0S3UKT0_PREIN</name>
<keyword evidence="1" id="KW-0732">Signal</keyword>
<reference evidence="2 3" key="1">
    <citation type="journal article" date="2016" name="DNA Res.">
        <title>The complete genome sequencing of Prevotella intermedia strain OMA14 and a subsequent fine-scale, intra-species genomic comparison reveal an unusual amplification of conjugative and mobile transposons and identify a novel Prevotella-lineage-specific repeat.</title>
        <authorList>
            <person name="Naito M."/>
            <person name="Ogura Y."/>
            <person name="Itoh T."/>
            <person name="Shoji M."/>
            <person name="Okamoto M."/>
            <person name="Hayashi T."/>
            <person name="Nakayama K."/>
        </authorList>
    </citation>
    <scope>NUCLEOTIDE SEQUENCE [LARGE SCALE GENOMIC DNA]</scope>
    <source>
        <strain evidence="2 3">OMA14</strain>
    </source>
</reference>
<dbReference type="RefSeq" id="WP_096405934.1">
    <property type="nucleotide sequence ID" value="NZ_AP014597.1"/>
</dbReference>
<proteinExistence type="predicted"/>
<sequence length="1235" mass="138218">MTQFKTTAQKVVWIWLLIALFGVTSNLHAQVQELDFSKLDDAQPLQTLSQTEKYKEAIGNTWFSITNIKTGVYWNAPYSNQEFSINISIPTIKKLTENFKSYLVSPALSLKDIAGKQLNLEWKTGTVKGDAKLSVILINKKGELIDKIGDVVPRSSNSAYEHYSAEIPETVKDKGIGFVAFYMEGNKDSYALFKLKNIETGEKSDPIDITTEPAELDFGSVRINQVSEEKFTTITVANFNGEKIIPVLNGQNKDDFIVRTESGDALPATGGKLFVKFQPKAVGNKTATITITIGNKVATVTLKGKGTDEAKPDKPEKELLENQFFWDFDSNNMPKNWEVKGEQIFKREKRDSYHSDTGFGVGIKTGNDKGFLKQVIDLQKNDVTLGDEIECQIHYTTISSAKKEGPLRLALRWLNDKDEVVKCGEDAFINNPKVFFGKMKSWGTLTFRTICPENATKLEFAVEVQENSEVSLDDFSANRMPASEAKAKPLIAILPQVRTIYGEVGETETYDIAIQTMHLSQAQKPNFSGGDKYSVASNIMKLDIEEIGKNETVSAQLIVTPTKKGAFKDTDSFKLSFAGADETHNSNLVLIAYFMEKGKKPSVKLSEKTPITEMQAEPGKTVTQNLEFDVKDIITDVKLAIEHTSEVNCFKSNTNIFMYNKSKGTLYGEPKLRIDFRPLAVGTYEATLVVSTILGDTVRYNLKGICEEATAGAKVEKFTANTIEERLAKEPEWKNFGKYDLGYWKIEGKWNSASNITLNKGGILYFDDVLINGLNKVKITPATAATSFRAEYSIDGGGHWLPMNNEGKANATGEFTLDNHRPTLVRFVNTTEADVNVNTVLFYHNDSEQRTAFKDITKAMMANADATPLTLINERFDGMRHRQILSIQGWQNLIMRGDRPFWVWKQRENNLVDGKIQHEGAYITFWKTGVVDHNPYESWLVSPTLSYKQAASKFLTFSLRFNGLSKDEQHEEFFQAYIITEKDGVIKEQVLDIDKYKPAGVEIENETWLNYRIDLSKVKDINIDDNFHLAFSFYSKEGGNYSALNWMIDNVSFGRTDLPEITVDKEFLYVPYKMKQKTDPVVFKVTTKNNPTDKVSITLSPSKMKKNFQLLTPELNPEGGDASFIFYSDNSKKYAAAFIVQVPGAEPVIVKALADIYTGIDNVGGADGTTAPTVTGGNIQIGGAYKNYRIYSAAGQLLKQGGYEPSINIADLQQGIIILKVATDNEVKTYKLRNK</sequence>
<protein>
    <recommendedName>
        <fullName evidence="4">T9SS C-terminal target domain-containing protein</fullName>
    </recommendedName>
</protein>
<feature type="signal peptide" evidence="1">
    <location>
        <begin position="1"/>
        <end position="29"/>
    </location>
</feature>
<evidence type="ECO:0000313" key="3">
    <source>
        <dbReference type="Proteomes" id="UP000217431"/>
    </source>
</evidence>
<evidence type="ECO:0000256" key="1">
    <source>
        <dbReference type="SAM" id="SignalP"/>
    </source>
</evidence>
<dbReference type="STRING" id="28131.BWX40_00395"/>
<dbReference type="Gene3D" id="2.60.120.200">
    <property type="match status" value="1"/>
</dbReference>
<dbReference type="Proteomes" id="UP000217431">
    <property type="component" value="Chromosome I"/>
</dbReference>
<gene>
    <name evidence="2" type="ORF">PIOMA14_I_1591</name>
</gene>
<feature type="chain" id="PRO_5006619971" description="T9SS C-terminal target domain-containing protein" evidence="1">
    <location>
        <begin position="30"/>
        <end position="1235"/>
    </location>
</feature>
<dbReference type="NCBIfam" id="NF038128">
    <property type="entry name" value="choice_anch_J"/>
    <property type="match status" value="1"/>
</dbReference>
<dbReference type="AlphaFoldDB" id="A0A0S3UKT0"/>
<dbReference type="InterPro" id="IPR013783">
    <property type="entry name" value="Ig-like_fold"/>
</dbReference>
<evidence type="ECO:0008006" key="4">
    <source>
        <dbReference type="Google" id="ProtNLM"/>
    </source>
</evidence>
<accession>A0A0S3UKT0</accession>
<dbReference type="Gene3D" id="2.60.40.10">
    <property type="entry name" value="Immunoglobulins"/>
    <property type="match status" value="1"/>
</dbReference>